<dbReference type="PANTHER" id="PTHR48237">
    <property type="entry name" value="GAMMA-TUBULIN COMPLEX COMPONENT"/>
    <property type="match status" value="1"/>
</dbReference>
<dbReference type="PANTHER" id="PTHR48237:SF1">
    <property type="entry name" value="SPC97_SPC98 FAMILY OF SPINDLE POLE BODY (SBP) COMPONENT"/>
    <property type="match status" value="1"/>
</dbReference>
<keyword evidence="3" id="KW-1185">Reference proteome</keyword>
<evidence type="ECO:0000313" key="3">
    <source>
        <dbReference type="Proteomes" id="UP000298652"/>
    </source>
</evidence>
<dbReference type="AlphaFoldDB" id="A0A4U6V6I6"/>
<feature type="compositionally biased region" description="Basic and acidic residues" evidence="1">
    <location>
        <begin position="50"/>
        <end position="66"/>
    </location>
</feature>
<accession>A0A4U6V6I6</accession>
<dbReference type="OMA" id="THADNAK"/>
<gene>
    <name evidence="2" type="ORF">SEVIR_4G302400v2</name>
</gene>
<evidence type="ECO:0000313" key="2">
    <source>
        <dbReference type="EMBL" id="TKW23604.1"/>
    </source>
</evidence>
<organism evidence="2 3">
    <name type="scientific">Setaria viridis</name>
    <name type="common">Green bristlegrass</name>
    <name type="synonym">Setaria italica subsp. viridis</name>
    <dbReference type="NCBI Taxonomy" id="4556"/>
    <lineage>
        <taxon>Eukaryota</taxon>
        <taxon>Viridiplantae</taxon>
        <taxon>Streptophyta</taxon>
        <taxon>Embryophyta</taxon>
        <taxon>Tracheophyta</taxon>
        <taxon>Spermatophyta</taxon>
        <taxon>Magnoliopsida</taxon>
        <taxon>Liliopsida</taxon>
        <taxon>Poales</taxon>
        <taxon>Poaceae</taxon>
        <taxon>PACMAD clade</taxon>
        <taxon>Panicoideae</taxon>
        <taxon>Panicodae</taxon>
        <taxon>Paniceae</taxon>
        <taxon>Cenchrinae</taxon>
        <taxon>Setaria</taxon>
    </lineage>
</organism>
<protein>
    <submittedName>
        <fullName evidence="2">Uncharacterized protein</fullName>
    </submittedName>
</protein>
<feature type="region of interest" description="Disordered" evidence="1">
    <location>
        <begin position="1"/>
        <end position="66"/>
    </location>
</feature>
<dbReference type="EMBL" id="CM016555">
    <property type="protein sequence ID" value="TKW23604.1"/>
    <property type="molecule type" value="Genomic_DNA"/>
</dbReference>
<name>A0A4U6V6I6_SETVI</name>
<evidence type="ECO:0000256" key="1">
    <source>
        <dbReference type="SAM" id="MobiDB-lite"/>
    </source>
</evidence>
<dbReference type="Gramene" id="TKW23604">
    <property type="protein sequence ID" value="TKW23604"/>
    <property type="gene ID" value="SEVIR_4G302400v2"/>
</dbReference>
<proteinExistence type="predicted"/>
<sequence length="198" mass="21811">MRPMSRTHPSSLPTHPNSQAQRGEGSSPLSPLVSPLLMEPRRAAAAAARPESESESSKTRQDAADTRWLETLSEPELGLLIGLKEVAVARASNAGHPHLADKVFHLRALRALAFVLLQESKERLRQASWVGNASILERLALLNDPDHPQEVVRPSQDVMPMPSGIHKKRKQMQDGCAGEEGAQSPKRRKATRQDYLTK</sequence>
<dbReference type="Proteomes" id="UP000298652">
    <property type="component" value="Chromosome 4"/>
</dbReference>
<feature type="region of interest" description="Disordered" evidence="1">
    <location>
        <begin position="152"/>
        <end position="198"/>
    </location>
</feature>
<feature type="compositionally biased region" description="Polar residues" evidence="1">
    <location>
        <begin position="7"/>
        <end position="21"/>
    </location>
</feature>
<reference evidence="2" key="1">
    <citation type="submission" date="2019-03" db="EMBL/GenBank/DDBJ databases">
        <title>WGS assembly of Setaria viridis.</title>
        <authorList>
            <person name="Huang P."/>
            <person name="Jenkins J."/>
            <person name="Grimwood J."/>
            <person name="Barry K."/>
            <person name="Healey A."/>
            <person name="Mamidi S."/>
            <person name="Sreedasyam A."/>
            <person name="Shu S."/>
            <person name="Feldman M."/>
            <person name="Wu J."/>
            <person name="Yu Y."/>
            <person name="Chen C."/>
            <person name="Johnson J."/>
            <person name="Rokhsar D."/>
            <person name="Baxter I."/>
            <person name="Schmutz J."/>
            <person name="Brutnell T."/>
            <person name="Kellogg E."/>
        </authorList>
    </citation>
    <scope>NUCLEOTIDE SEQUENCE [LARGE SCALE GENOMIC DNA]</scope>
</reference>
<feature type="compositionally biased region" description="Low complexity" evidence="1">
    <location>
        <begin position="26"/>
        <end position="49"/>
    </location>
</feature>